<dbReference type="InParanoid" id="T1HVE6"/>
<dbReference type="PANTHER" id="PTHR46600:SF11">
    <property type="entry name" value="THAP DOMAIN-CONTAINING PROTEIN 10"/>
    <property type="match status" value="1"/>
</dbReference>
<dbReference type="SUPFAM" id="SSF57716">
    <property type="entry name" value="Glucocorticoid receptor-like (DNA-binding domain)"/>
    <property type="match status" value="1"/>
</dbReference>
<sequence length="218" mass="24765">GKEAGDFIDVSCAAKNCTNNQTDCEDVSFFHFPEDPDRSKIWVDSCNRIDLIDKDAVFLNANYYVCGMHFKDSMFICSLKNELINEAIPTIFNLDYDTDPAEQIDESLKEEIEDENPTNKEEINLEEAIEFFLANCSIIGTCNCTSLLVTGNMQKVDVENYEDLYGSLDPTALLPKIEIYVENTKFKEEIVGELYQEFHSGDTVNIRTGSVEIEKVFI</sequence>
<evidence type="ECO:0000313" key="5">
    <source>
        <dbReference type="EnsemblMetazoa" id="RPRC008016-PA"/>
    </source>
</evidence>
<dbReference type="SMART" id="SM00692">
    <property type="entry name" value="DM3"/>
    <property type="match status" value="1"/>
</dbReference>
<keyword evidence="1" id="KW-0479">Metal-binding</keyword>
<dbReference type="SMART" id="SM00980">
    <property type="entry name" value="THAP"/>
    <property type="match status" value="1"/>
</dbReference>
<evidence type="ECO:0000256" key="4">
    <source>
        <dbReference type="ARBA" id="ARBA00023125"/>
    </source>
</evidence>
<accession>T1HVE6</accession>
<evidence type="ECO:0000313" key="6">
    <source>
        <dbReference type="Proteomes" id="UP000015103"/>
    </source>
</evidence>
<dbReference type="PANTHER" id="PTHR46600">
    <property type="entry name" value="THAP DOMAIN-CONTAINING"/>
    <property type="match status" value="1"/>
</dbReference>
<dbReference type="Proteomes" id="UP000015103">
    <property type="component" value="Unassembled WGS sequence"/>
</dbReference>
<evidence type="ECO:0000256" key="2">
    <source>
        <dbReference type="ARBA" id="ARBA00022771"/>
    </source>
</evidence>
<dbReference type="HOGENOM" id="CLU_1269704_0_0_1"/>
<dbReference type="InterPro" id="IPR038441">
    <property type="entry name" value="THAP_Znf_sf"/>
</dbReference>
<dbReference type="GO" id="GO:0043565">
    <property type="term" value="F:sequence-specific DNA binding"/>
    <property type="evidence" value="ECO:0007669"/>
    <property type="project" value="InterPro"/>
</dbReference>
<dbReference type="EMBL" id="ACPB03015783">
    <property type="status" value="NOT_ANNOTATED_CDS"/>
    <property type="molecule type" value="Genomic_DNA"/>
</dbReference>
<dbReference type="STRING" id="13249.T1HVE6"/>
<dbReference type="Gene3D" id="6.20.210.20">
    <property type="entry name" value="THAP domain"/>
    <property type="match status" value="1"/>
</dbReference>
<evidence type="ECO:0000256" key="1">
    <source>
        <dbReference type="ARBA" id="ARBA00022723"/>
    </source>
</evidence>
<proteinExistence type="predicted"/>
<protein>
    <submittedName>
        <fullName evidence="5">THAP-type domain-containing protein</fullName>
    </submittedName>
</protein>
<dbReference type="EnsemblMetazoa" id="RPRC008016-RA">
    <property type="protein sequence ID" value="RPRC008016-PA"/>
    <property type="gene ID" value="RPRC008016"/>
</dbReference>
<dbReference type="Pfam" id="PF05485">
    <property type="entry name" value="THAP"/>
    <property type="match status" value="1"/>
</dbReference>
<keyword evidence="3" id="KW-0862">Zinc</keyword>
<dbReference type="InterPro" id="IPR006612">
    <property type="entry name" value="THAP_Znf"/>
</dbReference>
<evidence type="ECO:0000256" key="3">
    <source>
        <dbReference type="ARBA" id="ARBA00022833"/>
    </source>
</evidence>
<dbReference type="PROSITE" id="PS50950">
    <property type="entry name" value="ZF_THAP"/>
    <property type="match status" value="1"/>
</dbReference>
<dbReference type="InterPro" id="IPR026516">
    <property type="entry name" value="THAP1/10"/>
</dbReference>
<reference evidence="5" key="1">
    <citation type="submission" date="2015-05" db="UniProtKB">
        <authorList>
            <consortium name="EnsemblMetazoa"/>
        </authorList>
    </citation>
    <scope>IDENTIFICATION</scope>
</reference>
<organism evidence="5 6">
    <name type="scientific">Rhodnius prolixus</name>
    <name type="common">Triatomid bug</name>
    <dbReference type="NCBI Taxonomy" id="13249"/>
    <lineage>
        <taxon>Eukaryota</taxon>
        <taxon>Metazoa</taxon>
        <taxon>Ecdysozoa</taxon>
        <taxon>Arthropoda</taxon>
        <taxon>Hexapoda</taxon>
        <taxon>Insecta</taxon>
        <taxon>Pterygota</taxon>
        <taxon>Neoptera</taxon>
        <taxon>Paraneoptera</taxon>
        <taxon>Hemiptera</taxon>
        <taxon>Heteroptera</taxon>
        <taxon>Panheteroptera</taxon>
        <taxon>Cimicomorpha</taxon>
        <taxon>Reduviidae</taxon>
        <taxon>Triatominae</taxon>
        <taxon>Rhodnius</taxon>
    </lineage>
</organism>
<dbReference type="GO" id="GO:0008270">
    <property type="term" value="F:zinc ion binding"/>
    <property type="evidence" value="ECO:0007669"/>
    <property type="project" value="UniProtKB-KW"/>
</dbReference>
<keyword evidence="6" id="KW-1185">Reference proteome</keyword>
<dbReference type="eggNOG" id="KOG1721">
    <property type="taxonomic scope" value="Eukaryota"/>
</dbReference>
<keyword evidence="4" id="KW-0238">DNA-binding</keyword>
<name>T1HVE6_RHOPR</name>
<keyword evidence="2" id="KW-0863">Zinc-finger</keyword>
<dbReference type="VEuPathDB" id="VectorBase:RPRC008016"/>
<dbReference type="AlphaFoldDB" id="T1HVE6"/>